<evidence type="ECO:0000256" key="2">
    <source>
        <dbReference type="SAM" id="SignalP"/>
    </source>
</evidence>
<dbReference type="Proteomes" id="UP001642720">
    <property type="component" value="Unassembled WGS sequence"/>
</dbReference>
<dbReference type="PANTHER" id="PTHR37019">
    <property type="entry name" value="CHROMOSOME 1, WHOLE GENOME SHOTGUN SEQUENCE"/>
    <property type="match status" value="1"/>
</dbReference>
<dbReference type="RefSeq" id="XP_073559822.1">
    <property type="nucleotide sequence ID" value="XM_073702020.1"/>
</dbReference>
<dbReference type="EMBL" id="PPTA01000005">
    <property type="protein sequence ID" value="TFB03621.1"/>
    <property type="molecule type" value="Genomic_DNA"/>
</dbReference>
<proteinExistence type="predicted"/>
<keyword evidence="1" id="KW-0472">Membrane</keyword>
<reference evidence="4 5" key="1">
    <citation type="submission" date="2018-01" db="EMBL/GenBank/DDBJ databases">
        <title>Genome characterization of the sugarcane-associated fungus Trichoderma ghanense CCMA-1212 and their application in lignocelulose bioconversion.</title>
        <authorList>
            <person name="Steindorff A.S."/>
            <person name="Mendes T.D."/>
            <person name="Vilela E.S.D."/>
            <person name="Rodrigues D.S."/>
            <person name="Formighieri E.F."/>
            <person name="Melo I.S."/>
            <person name="Favaro L.C.L."/>
        </authorList>
    </citation>
    <scope>NUCLEOTIDE SEQUENCE [LARGE SCALE GENOMIC DNA]</scope>
    <source>
        <strain evidence="4 5">CCMA-1212</strain>
    </source>
</reference>
<sequence length="167" mass="18235">MAASLPPFPRFVFTVLEPLSLVAGFAGSVYDPAWFVAQQIPQGKPVAASENSILMAHQLGNMYLAMCFVGLALFRTTSEARVIRSYLVALLLADAGHVGFTWYGMGTDRFMDVSGWNAMAWGNLGATLIARLARQLFLAFTRIAYLSGMFGPDRHVPATITIQQKSK</sequence>
<feature type="domain" description="DUF7704" evidence="3">
    <location>
        <begin position="3"/>
        <end position="152"/>
    </location>
</feature>
<evidence type="ECO:0000313" key="4">
    <source>
        <dbReference type="EMBL" id="TFB03621.1"/>
    </source>
</evidence>
<accession>A0ABY2H6B2</accession>
<dbReference type="InterPro" id="IPR056121">
    <property type="entry name" value="DUF7704"/>
</dbReference>
<dbReference type="GeneID" id="300576470"/>
<organism evidence="4 5">
    <name type="scientific">Trichoderma ghanense</name>
    <dbReference type="NCBI Taxonomy" id="65468"/>
    <lineage>
        <taxon>Eukaryota</taxon>
        <taxon>Fungi</taxon>
        <taxon>Dikarya</taxon>
        <taxon>Ascomycota</taxon>
        <taxon>Pezizomycotina</taxon>
        <taxon>Sordariomycetes</taxon>
        <taxon>Hypocreomycetidae</taxon>
        <taxon>Hypocreales</taxon>
        <taxon>Hypocreaceae</taxon>
        <taxon>Trichoderma</taxon>
    </lineage>
</organism>
<gene>
    <name evidence="4" type="ORF">CCMA1212_004726</name>
</gene>
<protein>
    <recommendedName>
        <fullName evidence="3">DUF7704 domain-containing protein</fullName>
    </recommendedName>
</protein>
<feature type="signal peptide" evidence="2">
    <location>
        <begin position="1"/>
        <end position="24"/>
    </location>
</feature>
<feature type="chain" id="PRO_5046760454" description="DUF7704 domain-containing protein" evidence="2">
    <location>
        <begin position="25"/>
        <end position="167"/>
    </location>
</feature>
<evidence type="ECO:0000313" key="5">
    <source>
        <dbReference type="Proteomes" id="UP001642720"/>
    </source>
</evidence>
<keyword evidence="5" id="KW-1185">Reference proteome</keyword>
<dbReference type="Pfam" id="PF24803">
    <property type="entry name" value="DUF7704"/>
    <property type="match status" value="1"/>
</dbReference>
<feature type="transmembrane region" description="Helical" evidence="1">
    <location>
        <begin position="86"/>
        <end position="105"/>
    </location>
</feature>
<dbReference type="PANTHER" id="PTHR37019:SF2">
    <property type="entry name" value="EXPERA DOMAIN-CONTAINING PROTEIN"/>
    <property type="match status" value="1"/>
</dbReference>
<keyword evidence="2" id="KW-0732">Signal</keyword>
<evidence type="ECO:0000259" key="3">
    <source>
        <dbReference type="Pfam" id="PF24803"/>
    </source>
</evidence>
<keyword evidence="1" id="KW-1133">Transmembrane helix</keyword>
<name>A0ABY2H6B2_9HYPO</name>
<feature type="transmembrane region" description="Helical" evidence="1">
    <location>
        <begin position="53"/>
        <end position="74"/>
    </location>
</feature>
<keyword evidence="1" id="KW-0812">Transmembrane</keyword>
<comment type="caution">
    <text evidence="4">The sequence shown here is derived from an EMBL/GenBank/DDBJ whole genome shotgun (WGS) entry which is preliminary data.</text>
</comment>
<evidence type="ECO:0000256" key="1">
    <source>
        <dbReference type="SAM" id="Phobius"/>
    </source>
</evidence>